<gene>
    <name evidence="1" type="ORF">OCBIM_22022505mg</name>
</gene>
<proteinExistence type="predicted"/>
<organism evidence="1">
    <name type="scientific">Octopus bimaculoides</name>
    <name type="common">California two-spotted octopus</name>
    <dbReference type="NCBI Taxonomy" id="37653"/>
    <lineage>
        <taxon>Eukaryota</taxon>
        <taxon>Metazoa</taxon>
        <taxon>Spiralia</taxon>
        <taxon>Lophotrochozoa</taxon>
        <taxon>Mollusca</taxon>
        <taxon>Cephalopoda</taxon>
        <taxon>Coleoidea</taxon>
        <taxon>Octopodiformes</taxon>
        <taxon>Octopoda</taxon>
        <taxon>Incirrata</taxon>
        <taxon>Octopodidae</taxon>
        <taxon>Octopus</taxon>
    </lineage>
</organism>
<protein>
    <submittedName>
        <fullName evidence="1">Uncharacterized protein</fullName>
    </submittedName>
</protein>
<evidence type="ECO:0000313" key="1">
    <source>
        <dbReference type="EMBL" id="KOF62653.1"/>
    </source>
</evidence>
<reference evidence="1" key="1">
    <citation type="submission" date="2015-07" db="EMBL/GenBank/DDBJ databases">
        <title>MeaNS - Measles Nucleotide Surveillance Program.</title>
        <authorList>
            <person name="Tran T."/>
            <person name="Druce J."/>
        </authorList>
    </citation>
    <scope>NUCLEOTIDE SEQUENCE</scope>
    <source>
        <strain evidence="1">UCB-OBI-ISO-001</strain>
        <tissue evidence="1">Gonad</tissue>
    </source>
</reference>
<dbReference type="AlphaFoldDB" id="A0A0L8FG35"/>
<name>A0A0L8FG35_OCTBM</name>
<sequence length="51" mass="5775">MQIVPYSCFKNRCIVGAVPCKLSATSTLVMGLTFQLFQEHTSIYCNHYENS</sequence>
<dbReference type="EMBL" id="KQ432802">
    <property type="protein sequence ID" value="KOF62653.1"/>
    <property type="molecule type" value="Genomic_DNA"/>
</dbReference>
<accession>A0A0L8FG35</accession>